<evidence type="ECO:0000256" key="1">
    <source>
        <dbReference type="ARBA" id="ARBA00012528"/>
    </source>
</evidence>
<dbReference type="Proteomes" id="UP000289718">
    <property type="component" value="Unassembled WGS sequence"/>
</dbReference>
<dbReference type="AlphaFoldDB" id="A0A4V1M198"/>
<dbReference type="Gene3D" id="3.30.450.20">
    <property type="entry name" value="PAS domain"/>
    <property type="match status" value="1"/>
</dbReference>
<keyword evidence="5" id="KW-1185">Reference proteome</keyword>
<dbReference type="InterPro" id="IPR035965">
    <property type="entry name" value="PAS-like_dom_sf"/>
</dbReference>
<reference evidence="4 5" key="1">
    <citation type="submission" date="2017-09" db="EMBL/GenBank/DDBJ databases">
        <title>Genomics of the genus Arcobacter.</title>
        <authorList>
            <person name="Perez-Cataluna A."/>
            <person name="Figueras M.J."/>
            <person name="Salas-Masso N."/>
        </authorList>
    </citation>
    <scope>NUCLEOTIDE SEQUENCE [LARGE SCALE GENOMIC DNA]</scope>
    <source>
        <strain evidence="4 5">F156-34</strain>
    </source>
</reference>
<evidence type="ECO:0000313" key="4">
    <source>
        <dbReference type="EMBL" id="RXK12765.1"/>
    </source>
</evidence>
<dbReference type="NCBIfam" id="TIGR00254">
    <property type="entry name" value="GGDEF"/>
    <property type="match status" value="1"/>
</dbReference>
<dbReference type="Pfam" id="PF00989">
    <property type="entry name" value="PAS"/>
    <property type="match status" value="1"/>
</dbReference>
<dbReference type="InterPro" id="IPR000160">
    <property type="entry name" value="GGDEF_dom"/>
</dbReference>
<comment type="caution">
    <text evidence="4">The sequence shown here is derived from an EMBL/GenBank/DDBJ whole genome shotgun (WGS) entry which is preliminary data.</text>
</comment>
<dbReference type="GO" id="GO:0006355">
    <property type="term" value="P:regulation of DNA-templated transcription"/>
    <property type="evidence" value="ECO:0007669"/>
    <property type="project" value="InterPro"/>
</dbReference>
<dbReference type="GO" id="GO:0043709">
    <property type="term" value="P:cell adhesion involved in single-species biofilm formation"/>
    <property type="evidence" value="ECO:0007669"/>
    <property type="project" value="TreeGrafter"/>
</dbReference>
<dbReference type="FunFam" id="3.30.70.270:FF:000001">
    <property type="entry name" value="Diguanylate cyclase domain protein"/>
    <property type="match status" value="1"/>
</dbReference>
<dbReference type="OrthoDB" id="9790367at2"/>
<accession>A0A4V1M198</accession>
<evidence type="ECO:0000313" key="5">
    <source>
        <dbReference type="Proteomes" id="UP000289718"/>
    </source>
</evidence>
<feature type="domain" description="GGDEF" evidence="3">
    <location>
        <begin position="172"/>
        <end position="305"/>
    </location>
</feature>
<dbReference type="RefSeq" id="WP_129061821.1">
    <property type="nucleotide sequence ID" value="NZ_NXIE01000003.1"/>
</dbReference>
<evidence type="ECO:0000259" key="3">
    <source>
        <dbReference type="PROSITE" id="PS50887"/>
    </source>
</evidence>
<sequence>MNFDNTIFNTIDNGIIILDENLNILAWNRWLEIRTDILEKDIEGQNICEKFTYIDNKKLKRKVKAALVTKNPSYYNVDPHQHLIKIKIHSINSVYEYMQQDVTIVPYDIDKKIVCLYIYDKTALCEINLKLERLNDELIDLSNKDYLTKVYNRRYFNDFAKKAIELAKRSEHDLSIVAIDIDRFKTINDTFGHIIGDEVLVTISDILRNTIRKSDIVARFGGEEFILLLNNASLKDATKIAEKIRKIIENTKIEVDGKEINMTSSFGVATFNKENEEDITSILQRADDLLYIAKKHGRNKVVSSL</sequence>
<dbReference type="SUPFAM" id="SSF55785">
    <property type="entry name" value="PYP-like sensor domain (PAS domain)"/>
    <property type="match status" value="1"/>
</dbReference>
<protein>
    <recommendedName>
        <fullName evidence="1">diguanylate cyclase</fullName>
        <ecNumber evidence="1">2.7.7.65</ecNumber>
    </recommendedName>
</protein>
<dbReference type="SMART" id="SM00267">
    <property type="entry name" value="GGDEF"/>
    <property type="match status" value="1"/>
</dbReference>
<dbReference type="PANTHER" id="PTHR45138:SF9">
    <property type="entry name" value="DIGUANYLATE CYCLASE DGCM-RELATED"/>
    <property type="match status" value="1"/>
</dbReference>
<dbReference type="EC" id="2.7.7.65" evidence="1"/>
<evidence type="ECO:0000256" key="2">
    <source>
        <dbReference type="ARBA" id="ARBA00034247"/>
    </source>
</evidence>
<dbReference type="GO" id="GO:0052621">
    <property type="term" value="F:diguanylate cyclase activity"/>
    <property type="evidence" value="ECO:0007669"/>
    <property type="project" value="UniProtKB-EC"/>
</dbReference>
<dbReference type="InterPro" id="IPR029787">
    <property type="entry name" value="Nucleotide_cyclase"/>
</dbReference>
<dbReference type="InterPro" id="IPR050469">
    <property type="entry name" value="Diguanylate_Cyclase"/>
</dbReference>
<dbReference type="CDD" id="cd01949">
    <property type="entry name" value="GGDEF"/>
    <property type="match status" value="1"/>
</dbReference>
<organism evidence="4 5">
    <name type="scientific">Halarcobacter mediterraneus</name>
    <dbReference type="NCBI Taxonomy" id="2023153"/>
    <lineage>
        <taxon>Bacteria</taxon>
        <taxon>Pseudomonadati</taxon>
        <taxon>Campylobacterota</taxon>
        <taxon>Epsilonproteobacteria</taxon>
        <taxon>Campylobacterales</taxon>
        <taxon>Arcobacteraceae</taxon>
        <taxon>Halarcobacter</taxon>
    </lineage>
</organism>
<dbReference type="Pfam" id="PF00990">
    <property type="entry name" value="GGDEF"/>
    <property type="match status" value="1"/>
</dbReference>
<dbReference type="GO" id="GO:1902201">
    <property type="term" value="P:negative regulation of bacterial-type flagellum-dependent cell motility"/>
    <property type="evidence" value="ECO:0007669"/>
    <property type="project" value="TreeGrafter"/>
</dbReference>
<gene>
    <name evidence="4" type="ORF">CP965_09325</name>
</gene>
<dbReference type="PANTHER" id="PTHR45138">
    <property type="entry name" value="REGULATORY COMPONENTS OF SENSORY TRANSDUCTION SYSTEM"/>
    <property type="match status" value="1"/>
</dbReference>
<comment type="catalytic activity">
    <reaction evidence="2">
        <text>2 GTP = 3',3'-c-di-GMP + 2 diphosphate</text>
        <dbReference type="Rhea" id="RHEA:24898"/>
        <dbReference type="ChEBI" id="CHEBI:33019"/>
        <dbReference type="ChEBI" id="CHEBI:37565"/>
        <dbReference type="ChEBI" id="CHEBI:58805"/>
        <dbReference type="EC" id="2.7.7.65"/>
    </reaction>
</comment>
<dbReference type="GO" id="GO:0005886">
    <property type="term" value="C:plasma membrane"/>
    <property type="evidence" value="ECO:0007669"/>
    <property type="project" value="TreeGrafter"/>
</dbReference>
<name>A0A4V1M198_9BACT</name>
<dbReference type="PROSITE" id="PS50887">
    <property type="entry name" value="GGDEF"/>
    <property type="match status" value="1"/>
</dbReference>
<dbReference type="EMBL" id="NXIE01000003">
    <property type="protein sequence ID" value="RXK12765.1"/>
    <property type="molecule type" value="Genomic_DNA"/>
</dbReference>
<dbReference type="Gene3D" id="3.30.70.270">
    <property type="match status" value="1"/>
</dbReference>
<dbReference type="InterPro" id="IPR043128">
    <property type="entry name" value="Rev_trsase/Diguanyl_cyclase"/>
</dbReference>
<dbReference type="SUPFAM" id="SSF55073">
    <property type="entry name" value="Nucleotide cyclase"/>
    <property type="match status" value="1"/>
</dbReference>
<dbReference type="InterPro" id="IPR013767">
    <property type="entry name" value="PAS_fold"/>
</dbReference>
<proteinExistence type="predicted"/>